<feature type="non-terminal residue" evidence="3">
    <location>
        <position position="1"/>
    </location>
</feature>
<name>W1PY26_AMBTC</name>
<dbReference type="Proteomes" id="UP000017836">
    <property type="component" value="Unassembled WGS sequence"/>
</dbReference>
<evidence type="ECO:0000256" key="1">
    <source>
        <dbReference type="SAM" id="MobiDB-lite"/>
    </source>
</evidence>
<evidence type="ECO:0000313" key="4">
    <source>
        <dbReference type="Proteomes" id="UP000017836"/>
    </source>
</evidence>
<dbReference type="EMBL" id="KI392596">
    <property type="protein sequence ID" value="ERN12954.1"/>
    <property type="molecule type" value="Genomic_DNA"/>
</dbReference>
<keyword evidence="2" id="KW-0812">Transmembrane</keyword>
<keyword evidence="2" id="KW-1133">Transmembrane helix</keyword>
<evidence type="ECO:0000313" key="3">
    <source>
        <dbReference type="EMBL" id="ERN12954.1"/>
    </source>
</evidence>
<keyword evidence="4" id="KW-1185">Reference proteome</keyword>
<feature type="transmembrane region" description="Helical" evidence="2">
    <location>
        <begin position="6"/>
        <end position="26"/>
    </location>
</feature>
<dbReference type="HOGENOM" id="CLU_1621882_0_0_1"/>
<dbReference type="OMA" id="RPEQQFK"/>
<protein>
    <submittedName>
        <fullName evidence="3">Uncharacterized protein</fullName>
    </submittedName>
</protein>
<organism evidence="3 4">
    <name type="scientific">Amborella trichopoda</name>
    <dbReference type="NCBI Taxonomy" id="13333"/>
    <lineage>
        <taxon>Eukaryota</taxon>
        <taxon>Viridiplantae</taxon>
        <taxon>Streptophyta</taxon>
        <taxon>Embryophyta</taxon>
        <taxon>Tracheophyta</taxon>
        <taxon>Spermatophyta</taxon>
        <taxon>Magnoliopsida</taxon>
        <taxon>Amborellales</taxon>
        <taxon>Amborellaceae</taxon>
        <taxon>Amborella</taxon>
    </lineage>
</organism>
<proteinExistence type="predicted"/>
<feature type="compositionally biased region" description="Low complexity" evidence="1">
    <location>
        <begin position="64"/>
        <end position="75"/>
    </location>
</feature>
<feature type="compositionally biased region" description="Basic and acidic residues" evidence="1">
    <location>
        <begin position="79"/>
        <end position="93"/>
    </location>
</feature>
<accession>W1PY26</accession>
<reference evidence="4" key="1">
    <citation type="journal article" date="2013" name="Science">
        <title>The Amborella genome and the evolution of flowering plants.</title>
        <authorList>
            <consortium name="Amborella Genome Project"/>
        </authorList>
    </citation>
    <scope>NUCLEOTIDE SEQUENCE [LARGE SCALE GENOMIC DNA]</scope>
</reference>
<dbReference type="AlphaFoldDB" id="W1PY26"/>
<gene>
    <name evidence="3" type="ORF">AMTR_s00050p00227580</name>
</gene>
<dbReference type="Gramene" id="ERN12954">
    <property type="protein sequence ID" value="ERN12954"/>
    <property type="gene ID" value="AMTR_s00050p00227580"/>
</dbReference>
<sequence>VFRAFGWMLPAIILSMLLATGPKAFLMAMALPLSQTALSFAVDKLWGKNQVNSRSKPRSRSPRSRPFSTSTTSSSNYANREHVTSEMKEKSEAGGDESWGPEGSCQGGQRRQRFGGWEDLENEPAAKPPPQKKVVPLNAQKKTKFVRRVGNREVPLLWRLLVAVFPFLGSWGKIF</sequence>
<feature type="region of interest" description="Disordered" evidence="1">
    <location>
        <begin position="50"/>
        <end position="111"/>
    </location>
</feature>
<dbReference type="PANTHER" id="PTHR35719:SF5">
    <property type="entry name" value="T6K12.7 PROTEIN"/>
    <property type="match status" value="1"/>
</dbReference>
<dbReference type="PANTHER" id="PTHR35719">
    <property type="entry name" value="OS01G0680600 PROTEIN"/>
    <property type="match status" value="1"/>
</dbReference>
<dbReference type="eggNOG" id="ENOG502RZ61">
    <property type="taxonomic scope" value="Eukaryota"/>
</dbReference>
<evidence type="ECO:0000256" key="2">
    <source>
        <dbReference type="SAM" id="Phobius"/>
    </source>
</evidence>
<keyword evidence="2" id="KW-0472">Membrane</keyword>